<evidence type="ECO:0000313" key="4">
    <source>
        <dbReference type="Proteomes" id="UP000593564"/>
    </source>
</evidence>
<comment type="caution">
    <text evidence="3">The sequence shown here is derived from an EMBL/GenBank/DDBJ whole genome shotgun (WGS) entry which is preliminary data.</text>
</comment>
<dbReference type="InterPro" id="IPR042201">
    <property type="entry name" value="FH2_Formin_sf"/>
</dbReference>
<dbReference type="PANTHER" id="PTHR45733">
    <property type="entry name" value="FORMIN-J"/>
    <property type="match status" value="1"/>
</dbReference>
<protein>
    <recommendedName>
        <fullName evidence="2">FH2 domain-containing protein</fullName>
    </recommendedName>
</protein>
<gene>
    <name evidence="3" type="ORF">HYC85_025802</name>
</gene>
<dbReference type="Gene3D" id="1.20.58.2220">
    <property type="entry name" value="Formin, FH2 domain"/>
    <property type="match status" value="1"/>
</dbReference>
<sequence length="124" mass="13241">MDAIDELAQLADSICQASALLANEDVNENSSSSRRLSTFLNVVALGNTPLSVELCPGILGNIFDGIQNYNGTNDMLGKCEQVNDLRCNLNTINAAAREVKESAKLRQVMQTILTIGNALNQGTA</sequence>
<evidence type="ECO:0000313" key="3">
    <source>
        <dbReference type="EMBL" id="KAF5938296.1"/>
    </source>
</evidence>
<reference evidence="3 4" key="2">
    <citation type="submission" date="2020-07" db="EMBL/GenBank/DDBJ databases">
        <title>Genome assembly of wild tea tree DASZ reveals pedigree and selection history of tea varieties.</title>
        <authorList>
            <person name="Zhang W."/>
        </authorList>
    </citation>
    <scope>NUCLEOTIDE SEQUENCE [LARGE SCALE GENOMIC DNA]</scope>
    <source>
        <strain evidence="4">cv. G240</strain>
        <tissue evidence="3">Leaf</tissue>
    </source>
</reference>
<dbReference type="InterPro" id="IPR015425">
    <property type="entry name" value="FH2_Formin"/>
</dbReference>
<accession>A0A7J7GG21</accession>
<dbReference type="Pfam" id="PF02181">
    <property type="entry name" value="FH2"/>
    <property type="match status" value="1"/>
</dbReference>
<dbReference type="Proteomes" id="UP000593564">
    <property type="component" value="Unassembled WGS sequence"/>
</dbReference>
<evidence type="ECO:0000256" key="1">
    <source>
        <dbReference type="ARBA" id="ARBA00006468"/>
    </source>
</evidence>
<dbReference type="InterPro" id="IPR051144">
    <property type="entry name" value="Formin_homology_domain"/>
</dbReference>
<feature type="domain" description="FH2" evidence="2">
    <location>
        <begin position="80"/>
        <end position="123"/>
    </location>
</feature>
<reference evidence="4" key="1">
    <citation type="journal article" date="2020" name="Nat. Commun.">
        <title>Genome assembly of wild tea tree DASZ reveals pedigree and selection history of tea varieties.</title>
        <authorList>
            <person name="Zhang W."/>
            <person name="Zhang Y."/>
            <person name="Qiu H."/>
            <person name="Guo Y."/>
            <person name="Wan H."/>
            <person name="Zhang X."/>
            <person name="Scossa F."/>
            <person name="Alseekh S."/>
            <person name="Zhang Q."/>
            <person name="Wang P."/>
            <person name="Xu L."/>
            <person name="Schmidt M.H."/>
            <person name="Jia X."/>
            <person name="Li D."/>
            <person name="Zhu A."/>
            <person name="Guo F."/>
            <person name="Chen W."/>
            <person name="Ni D."/>
            <person name="Usadel B."/>
            <person name="Fernie A.R."/>
            <person name="Wen W."/>
        </authorList>
    </citation>
    <scope>NUCLEOTIDE SEQUENCE [LARGE SCALE GENOMIC DNA]</scope>
    <source>
        <strain evidence="4">cv. G240</strain>
    </source>
</reference>
<dbReference type="AlphaFoldDB" id="A0A7J7GG21"/>
<comment type="similarity">
    <text evidence="1">Belongs to the formin-like family. Class-II subfamily.</text>
</comment>
<proteinExistence type="inferred from homology"/>
<evidence type="ECO:0000259" key="2">
    <source>
        <dbReference type="Pfam" id="PF02181"/>
    </source>
</evidence>
<dbReference type="PANTHER" id="PTHR45733:SF17">
    <property type="entry name" value="FORMIN-LIKE PROTEIN 14"/>
    <property type="match status" value="1"/>
</dbReference>
<dbReference type="EMBL" id="JACBKZ010000012">
    <property type="protein sequence ID" value="KAF5938296.1"/>
    <property type="molecule type" value="Genomic_DNA"/>
</dbReference>
<keyword evidence="4" id="KW-1185">Reference proteome</keyword>
<organism evidence="3 4">
    <name type="scientific">Camellia sinensis</name>
    <name type="common">Tea plant</name>
    <name type="synonym">Thea sinensis</name>
    <dbReference type="NCBI Taxonomy" id="4442"/>
    <lineage>
        <taxon>Eukaryota</taxon>
        <taxon>Viridiplantae</taxon>
        <taxon>Streptophyta</taxon>
        <taxon>Embryophyta</taxon>
        <taxon>Tracheophyta</taxon>
        <taxon>Spermatophyta</taxon>
        <taxon>Magnoliopsida</taxon>
        <taxon>eudicotyledons</taxon>
        <taxon>Gunneridae</taxon>
        <taxon>Pentapetalae</taxon>
        <taxon>asterids</taxon>
        <taxon>Ericales</taxon>
        <taxon>Theaceae</taxon>
        <taxon>Camellia</taxon>
    </lineage>
</organism>
<name>A0A7J7GG21_CAMSI</name>
<dbReference type="SUPFAM" id="SSF101447">
    <property type="entry name" value="Formin homology 2 domain (FH2 domain)"/>
    <property type="match status" value="1"/>
</dbReference>